<feature type="binding site" evidence="12">
    <location>
        <position position="28"/>
    </location>
    <ligand>
        <name>Mg(2+)</name>
        <dbReference type="ChEBI" id="CHEBI:18420"/>
        <label>1</label>
    </ligand>
</feature>
<dbReference type="GO" id="GO:0004615">
    <property type="term" value="F:phosphomannomutase activity"/>
    <property type="evidence" value="ECO:0007669"/>
    <property type="project" value="UniProtKB-EC"/>
</dbReference>
<sequence length="270" mass="31361">MCSTTVLSNSIDIKDRHGANILVLFDVDGTLTPSRDVVSREMFDLLLELKKKVVIGFVGGSNLEKQQEQLGLDGMSVIDIFDYAFPENGLVAYEQGKLLECQSFIKWLGEEKYKKFANFCLRYMSEIDIPIKRGTFIEFRNGLVNVCPIGRNSSIQERNEFEEYDQVYEIRKKFVNVLREEFKEYGLVFSIGGQISFDVFPKGWDKTYCLRHVKDKGFKYIYFFGDKTYEGGNDWEIYNSPLTIGYSVKTPRDTIRILRELFFNEDSFPV</sequence>
<dbReference type="OrthoDB" id="10264771at2759"/>
<dbReference type="GO" id="GO:0046872">
    <property type="term" value="F:metal ion binding"/>
    <property type="evidence" value="ECO:0007669"/>
    <property type="project" value="UniProtKB-KW"/>
</dbReference>
<evidence type="ECO:0000256" key="5">
    <source>
        <dbReference type="ARBA" id="ARBA00012730"/>
    </source>
</evidence>
<dbReference type="GO" id="GO:0042803">
    <property type="term" value="F:protein homodimerization activity"/>
    <property type="evidence" value="ECO:0007669"/>
    <property type="project" value="EnsemblFungi"/>
</dbReference>
<dbReference type="EMBL" id="LFWA01000003">
    <property type="protein sequence ID" value="KTW32152.1"/>
    <property type="molecule type" value="Genomic_DNA"/>
</dbReference>
<keyword evidence="8 12" id="KW-0460">Magnesium</keyword>
<dbReference type="GeneID" id="28939353"/>
<feature type="binding site" evidence="11">
    <location>
        <position position="196"/>
    </location>
    <ligand>
        <name>alpha-D-mannose 1-phosphate</name>
        <dbReference type="ChEBI" id="CHEBI:58409"/>
    </ligand>
</feature>
<evidence type="ECO:0000256" key="6">
    <source>
        <dbReference type="ARBA" id="ARBA00022490"/>
    </source>
</evidence>
<dbReference type="InterPro" id="IPR006379">
    <property type="entry name" value="HAD-SF_hydro_IIB"/>
</dbReference>
<keyword evidence="7 12" id="KW-0479">Metal-binding</keyword>
<feature type="binding site" evidence="11">
    <location>
        <position position="198"/>
    </location>
    <ligand>
        <name>alpha-D-mannose 1-phosphate</name>
        <dbReference type="ChEBI" id="CHEBI:58409"/>
    </ligand>
</feature>
<feature type="binding site" evidence="11">
    <location>
        <position position="35"/>
    </location>
    <ligand>
        <name>alpha-D-mannose 1-phosphate</name>
        <dbReference type="ChEBI" id="CHEBI:58409"/>
    </ligand>
</feature>
<keyword evidence="15" id="KW-1185">Reference proteome</keyword>
<feature type="binding site" evidence="12">
    <location>
        <position position="226"/>
    </location>
    <ligand>
        <name>Mg(2+)</name>
        <dbReference type="ChEBI" id="CHEBI:18420"/>
        <label>1</label>
    </ligand>
</feature>
<evidence type="ECO:0000256" key="9">
    <source>
        <dbReference type="ARBA" id="ARBA00023235"/>
    </source>
</evidence>
<dbReference type="RefSeq" id="XP_018230844.1">
    <property type="nucleotide sequence ID" value="XM_018373098.1"/>
</dbReference>
<dbReference type="GO" id="GO:0005829">
    <property type="term" value="C:cytosol"/>
    <property type="evidence" value="ECO:0007669"/>
    <property type="project" value="EnsemblFungi"/>
</dbReference>
<protein>
    <recommendedName>
        <fullName evidence="5 13">Phosphomannomutase</fullName>
        <ecNumber evidence="5 13">5.4.2.8</ecNumber>
    </recommendedName>
</protein>
<evidence type="ECO:0000256" key="3">
    <source>
        <dbReference type="ARBA" id="ARBA00009736"/>
    </source>
</evidence>
<reference evidence="15" key="1">
    <citation type="journal article" date="2016" name="Nat. Commun.">
        <title>Genome analysis of three Pneumocystis species reveals adaptation mechanisms to life exclusively in mammalian hosts.</title>
        <authorList>
            <person name="Ma L."/>
            <person name="Chen Z."/>
            <person name="Huang D.W."/>
            <person name="Kutty G."/>
            <person name="Ishihara M."/>
            <person name="Wang H."/>
            <person name="Abouelleil A."/>
            <person name="Bishop L."/>
            <person name="Davey E."/>
            <person name="Deng R."/>
            <person name="Deng X."/>
            <person name="Fan L."/>
            <person name="Fantoni G."/>
            <person name="Fitzgerald M."/>
            <person name="Gogineni E."/>
            <person name="Goldberg J.M."/>
            <person name="Handley G."/>
            <person name="Hu X."/>
            <person name="Huber C."/>
            <person name="Jiao X."/>
            <person name="Jones K."/>
            <person name="Levin J.Z."/>
            <person name="Liu Y."/>
            <person name="Macdonald P."/>
            <person name="Melnikov A."/>
            <person name="Raley C."/>
            <person name="Sassi M."/>
            <person name="Sherman B.T."/>
            <person name="Song X."/>
            <person name="Sykes S."/>
            <person name="Tran B."/>
            <person name="Walsh L."/>
            <person name="Xia Y."/>
            <person name="Yang J."/>
            <person name="Young S."/>
            <person name="Zeng Q."/>
            <person name="Zheng X."/>
            <person name="Stephens R."/>
            <person name="Nusbaum C."/>
            <person name="Birren B.W."/>
            <person name="Azadi P."/>
            <person name="Lempicki R.A."/>
            <person name="Cuomo C.A."/>
            <person name="Kovacs J.A."/>
        </authorList>
    </citation>
    <scope>NUCLEOTIDE SEQUENCE [LARGE SCALE GENOMIC DNA]</scope>
    <source>
        <strain evidence="15">RU7</strain>
    </source>
</reference>
<evidence type="ECO:0000313" key="15">
    <source>
        <dbReference type="Proteomes" id="UP000053447"/>
    </source>
</evidence>
<proteinExistence type="inferred from homology"/>
<keyword evidence="6 13" id="KW-0963">Cytoplasm</keyword>
<comment type="subunit">
    <text evidence="4 13">Homodimer.</text>
</comment>
<dbReference type="SFLD" id="SFLDS00003">
    <property type="entry name" value="Haloacid_Dehalogenase"/>
    <property type="match status" value="1"/>
</dbReference>
<dbReference type="STRING" id="1408657.A0A0W4ZUV0"/>
<feature type="active site" description="Nucleophile" evidence="10">
    <location>
        <position position="26"/>
    </location>
</feature>
<dbReference type="SFLD" id="SFLDG01140">
    <property type="entry name" value="C2.B:_Phosphomannomutase_and_P"/>
    <property type="match status" value="1"/>
</dbReference>
<comment type="caution">
    <text evidence="14">The sequence shown here is derived from an EMBL/GenBank/DDBJ whole genome shotgun (WGS) entry which is preliminary data.</text>
</comment>
<evidence type="ECO:0000256" key="7">
    <source>
        <dbReference type="ARBA" id="ARBA00022723"/>
    </source>
</evidence>
<dbReference type="CDD" id="cd02585">
    <property type="entry name" value="HAD_PMM"/>
    <property type="match status" value="1"/>
</dbReference>
<evidence type="ECO:0000256" key="8">
    <source>
        <dbReference type="ARBA" id="ARBA00022842"/>
    </source>
</evidence>
<dbReference type="UniPathway" id="UPA00126">
    <property type="reaction ID" value="UER00424"/>
</dbReference>
<dbReference type="Gene3D" id="3.40.50.1000">
    <property type="entry name" value="HAD superfamily/HAD-like"/>
    <property type="match status" value="1"/>
</dbReference>
<dbReference type="InterPro" id="IPR043169">
    <property type="entry name" value="PMM_cap"/>
</dbReference>
<dbReference type="Gene3D" id="3.30.1240.20">
    <property type="match status" value="1"/>
</dbReference>
<comment type="pathway">
    <text evidence="2 13">Nucleotide-sugar biosynthesis; GDP-alpha-D-mannose biosynthesis; alpha-D-mannose 1-phosphate from D-fructose 6-phosphate: step 2/2.</text>
</comment>
<evidence type="ECO:0000256" key="10">
    <source>
        <dbReference type="PIRSR" id="PIRSR605002-1"/>
    </source>
</evidence>
<evidence type="ECO:0000313" key="14">
    <source>
        <dbReference type="EMBL" id="KTW32152.1"/>
    </source>
</evidence>
<dbReference type="VEuPathDB" id="FungiDB:T551_00834"/>
<dbReference type="SFLD" id="SFLDF00445">
    <property type="entry name" value="alpha-phosphomannomutase"/>
    <property type="match status" value="1"/>
</dbReference>
<feature type="active site" description="Proton donor/acceptor" evidence="10">
    <location>
        <position position="28"/>
    </location>
</feature>
<dbReference type="InterPro" id="IPR023214">
    <property type="entry name" value="HAD_sf"/>
</dbReference>
<comment type="function">
    <text evidence="13">Involved in the synthesis of the GDP-mannose and dolichol-phosphate-mannose required for a number of critical mannosyl transfer reactions.</text>
</comment>
<dbReference type="PANTHER" id="PTHR10466">
    <property type="entry name" value="PHOSPHOMANNOMUTASE"/>
    <property type="match status" value="1"/>
</dbReference>
<evidence type="ECO:0000256" key="11">
    <source>
        <dbReference type="PIRSR" id="PIRSR605002-2"/>
    </source>
</evidence>
<feature type="binding site" evidence="11">
    <location>
        <position position="151"/>
    </location>
    <ligand>
        <name>alpha-D-mannose 1-phosphate</name>
        <dbReference type="ChEBI" id="CHEBI:58409"/>
    </ligand>
</feature>
<evidence type="ECO:0000256" key="13">
    <source>
        <dbReference type="RuleBase" id="RU361118"/>
    </source>
</evidence>
<comment type="catalytic activity">
    <reaction evidence="13">
        <text>alpha-D-mannose 1-phosphate = D-mannose 6-phosphate</text>
        <dbReference type="Rhea" id="RHEA:11140"/>
        <dbReference type="ChEBI" id="CHEBI:58409"/>
        <dbReference type="ChEBI" id="CHEBI:58735"/>
        <dbReference type="EC" id="5.4.2.8"/>
    </reaction>
</comment>
<dbReference type="NCBIfam" id="TIGR01484">
    <property type="entry name" value="HAD-SF-IIB"/>
    <property type="match status" value="1"/>
</dbReference>
<feature type="binding site" evidence="11">
    <location>
        <position position="140"/>
    </location>
    <ligand>
        <name>alpha-D-mannose 1-phosphate</name>
        <dbReference type="ChEBI" id="CHEBI:58409"/>
    </ligand>
</feature>
<comment type="similarity">
    <text evidence="3 13">Belongs to the eukaryotic PMM family.</text>
</comment>
<keyword evidence="9 13" id="KW-0413">Isomerase</keyword>
<organism evidence="14 15">
    <name type="scientific">Pneumocystis jirovecii (strain RU7)</name>
    <name type="common">Human pneumocystis pneumonia agent</name>
    <dbReference type="NCBI Taxonomy" id="1408657"/>
    <lineage>
        <taxon>Eukaryota</taxon>
        <taxon>Fungi</taxon>
        <taxon>Dikarya</taxon>
        <taxon>Ascomycota</taxon>
        <taxon>Taphrinomycotina</taxon>
        <taxon>Pneumocystomycetes</taxon>
        <taxon>Pneumocystaceae</taxon>
        <taxon>Pneumocystis</taxon>
    </lineage>
</organism>
<feature type="binding site" evidence="11">
    <location>
        <position position="158"/>
    </location>
    <ligand>
        <name>alpha-D-mannose 1-phosphate</name>
        <dbReference type="ChEBI" id="CHEBI:58409"/>
    </ligand>
</feature>
<evidence type="ECO:0000256" key="1">
    <source>
        <dbReference type="ARBA" id="ARBA00004496"/>
    </source>
</evidence>
<dbReference type="GO" id="GO:0180047">
    <property type="term" value="P:dolichol phosphate mannose biosynthetic process"/>
    <property type="evidence" value="ECO:0007669"/>
    <property type="project" value="EnsemblFungi"/>
</dbReference>
<comment type="subcellular location">
    <subcellularLocation>
        <location evidence="1 13">Cytoplasm</location>
    </subcellularLocation>
</comment>
<dbReference type="GO" id="GO:0009298">
    <property type="term" value="P:GDP-mannose biosynthetic process"/>
    <property type="evidence" value="ECO:0007669"/>
    <property type="project" value="UniProtKB-UniPathway"/>
</dbReference>
<feature type="binding site" evidence="12">
    <location>
        <position position="26"/>
    </location>
    <ligand>
        <name>Mg(2+)</name>
        <dbReference type="ChEBI" id="CHEBI:18420"/>
        <label>1</label>
    </ligand>
</feature>
<dbReference type="GO" id="GO:0016020">
    <property type="term" value="C:membrane"/>
    <property type="evidence" value="ECO:0007669"/>
    <property type="project" value="GOC"/>
</dbReference>
<dbReference type="eggNOG" id="KOG3189">
    <property type="taxonomic scope" value="Eukaryota"/>
</dbReference>
<evidence type="ECO:0000256" key="2">
    <source>
        <dbReference type="ARBA" id="ARBA00004699"/>
    </source>
</evidence>
<evidence type="ECO:0000256" key="4">
    <source>
        <dbReference type="ARBA" id="ARBA00011738"/>
    </source>
</evidence>
<dbReference type="InterPro" id="IPR005002">
    <property type="entry name" value="PMM"/>
</dbReference>
<dbReference type="AlphaFoldDB" id="A0A0W4ZUV0"/>
<dbReference type="SFLD" id="SFLDG01143">
    <property type="entry name" value="C2.B.3:_Phosphomannomutase_Lik"/>
    <property type="match status" value="1"/>
</dbReference>
<name>A0A0W4ZUV0_PNEJ7</name>
<dbReference type="EC" id="5.4.2.8" evidence="5 13"/>
<dbReference type="GO" id="GO:0006487">
    <property type="term" value="P:protein N-linked glycosylation"/>
    <property type="evidence" value="ECO:0007669"/>
    <property type="project" value="TreeGrafter"/>
</dbReference>
<feature type="binding site" evidence="12">
    <location>
        <position position="243"/>
    </location>
    <ligand>
        <name>Mg(2+)</name>
        <dbReference type="ChEBI" id="CHEBI:18420"/>
        <label>1</label>
    </ligand>
</feature>
<dbReference type="Proteomes" id="UP000053447">
    <property type="component" value="Unassembled WGS sequence"/>
</dbReference>
<gene>
    <name evidence="14" type="ORF">T551_00834</name>
</gene>
<accession>A0A0W4ZUV0</accession>
<dbReference type="Pfam" id="PF03332">
    <property type="entry name" value="PMM"/>
    <property type="match status" value="1"/>
</dbReference>
<evidence type="ECO:0000256" key="12">
    <source>
        <dbReference type="PIRSR" id="PIRSR605002-3"/>
    </source>
</evidence>
<dbReference type="PANTHER" id="PTHR10466:SF0">
    <property type="entry name" value="PHOSPHOMANNOMUTASE"/>
    <property type="match status" value="1"/>
</dbReference>
<dbReference type="InterPro" id="IPR036412">
    <property type="entry name" value="HAD-like_sf"/>
</dbReference>
<dbReference type="SUPFAM" id="SSF56784">
    <property type="entry name" value="HAD-like"/>
    <property type="match status" value="1"/>
</dbReference>
<feature type="binding site" evidence="12">
    <location>
        <position position="238"/>
    </location>
    <ligand>
        <name>Mg(2+)</name>
        <dbReference type="ChEBI" id="CHEBI:18420"/>
        <label>1</label>
    </ligand>
</feature>
<dbReference type="GO" id="GO:0006013">
    <property type="term" value="P:mannose metabolic process"/>
    <property type="evidence" value="ECO:0007669"/>
    <property type="project" value="TreeGrafter"/>
</dbReference>
<comment type="cofactor">
    <cofactor evidence="12">
        <name>Mg(2+)</name>
        <dbReference type="ChEBI" id="CHEBI:18420"/>
    </cofactor>
</comment>
<dbReference type="FunFam" id="3.30.1240.20:FF:000001">
    <property type="entry name" value="Phosphomannomutase"/>
    <property type="match status" value="1"/>
</dbReference>